<reference evidence="2" key="2">
    <citation type="submission" date="2020-09" db="EMBL/GenBank/DDBJ databases">
        <authorList>
            <person name="Sun Q."/>
            <person name="Zhou Y."/>
        </authorList>
    </citation>
    <scope>NUCLEOTIDE SEQUENCE</scope>
    <source>
        <strain evidence="2">CGMCC 1.14988</strain>
    </source>
</reference>
<dbReference type="InterPro" id="IPR006222">
    <property type="entry name" value="GCVT_N"/>
</dbReference>
<keyword evidence="3" id="KW-1185">Reference proteome</keyword>
<proteinExistence type="predicted"/>
<sequence>MSNESLNDLLRSAGDPVELLRNNQVGRYVYPTKPPEFSNWIDEQRAWTEDCILYDQTWHMDNMYVKGPDAERLLRDHGINSFKNFTVGKAKQYVPVSPDGFVIGDGILFHLEEDLYEFVGRSPAPNWVHYNAEAGDYDVEITRDPRAPSITLGKPVNRTQYRFQIQGPKAEQLIKKLTGGDLPNIKFFNFDSVTMAGRRLPALRHGMAGQPGLEVWGPYEEYDEVRDAILEAGEEFGIRPVGARAYSTNTIESGWIPSPLPAIYTGEKMSGYRDWVPANSLEGRGGTLAGSFVSDDIEDYYLTPYEMGYGHMAKLDHDFVGRDALEAMDKESQRRKVTLAWNAEDVLKVWASLLSDEVPYKYLDLPQSVYGSASYDRVVHDGKDIGLSLFTGYTYNERRFLSLAVVDPSLEVGSEVKVVWGEPDGGSRKLSTERPHRQIEIRATVSPVPYSREAREHYAEGWRTAGRA</sequence>
<dbReference type="EMBL" id="BMHA01000002">
    <property type="protein sequence ID" value="GGI04114.1"/>
    <property type="molecule type" value="Genomic_DNA"/>
</dbReference>
<dbReference type="InterPro" id="IPR028896">
    <property type="entry name" value="GcvT/YgfZ/DmdA"/>
</dbReference>
<dbReference type="InterPro" id="IPR027266">
    <property type="entry name" value="TrmE/GcvT-like"/>
</dbReference>
<dbReference type="PANTHER" id="PTHR43757">
    <property type="entry name" value="AMINOMETHYLTRANSFERASE"/>
    <property type="match status" value="1"/>
</dbReference>
<dbReference type="OrthoDB" id="2055370at2"/>
<gene>
    <name evidence="2" type="primary">gcvT</name>
    <name evidence="2" type="ORF">GCM10011354_07440</name>
</gene>
<dbReference type="RefSeq" id="WP_130650773.1">
    <property type="nucleotide sequence ID" value="NZ_BMHA01000002.1"/>
</dbReference>
<dbReference type="SUPFAM" id="SSF103025">
    <property type="entry name" value="Folate-binding domain"/>
    <property type="match status" value="1"/>
</dbReference>
<evidence type="ECO:0000313" key="3">
    <source>
        <dbReference type="Proteomes" id="UP000650511"/>
    </source>
</evidence>
<evidence type="ECO:0000313" key="2">
    <source>
        <dbReference type="EMBL" id="GGI04114.1"/>
    </source>
</evidence>
<dbReference type="Pfam" id="PF01571">
    <property type="entry name" value="GCV_T"/>
    <property type="match status" value="1"/>
</dbReference>
<name>A0A8J3A5Z8_9ACTN</name>
<reference evidence="2" key="1">
    <citation type="journal article" date="2014" name="Int. J. Syst. Evol. Microbiol.">
        <title>Complete genome sequence of Corynebacterium casei LMG S-19264T (=DSM 44701T), isolated from a smear-ripened cheese.</title>
        <authorList>
            <consortium name="US DOE Joint Genome Institute (JGI-PGF)"/>
            <person name="Walter F."/>
            <person name="Albersmeier A."/>
            <person name="Kalinowski J."/>
            <person name="Ruckert C."/>
        </authorList>
    </citation>
    <scope>NUCLEOTIDE SEQUENCE</scope>
    <source>
        <strain evidence="2">CGMCC 1.14988</strain>
    </source>
</reference>
<accession>A0A8J3A5Z8</accession>
<dbReference type="PANTHER" id="PTHR43757:SF2">
    <property type="entry name" value="AMINOMETHYLTRANSFERASE, MITOCHONDRIAL"/>
    <property type="match status" value="1"/>
</dbReference>
<evidence type="ECO:0000259" key="1">
    <source>
        <dbReference type="Pfam" id="PF01571"/>
    </source>
</evidence>
<dbReference type="AlphaFoldDB" id="A0A8J3A5Z8"/>
<organism evidence="2 3">
    <name type="scientific">Egicoccus halophilus</name>
    <dbReference type="NCBI Taxonomy" id="1670830"/>
    <lineage>
        <taxon>Bacteria</taxon>
        <taxon>Bacillati</taxon>
        <taxon>Actinomycetota</taxon>
        <taxon>Nitriliruptoria</taxon>
        <taxon>Egicoccales</taxon>
        <taxon>Egicoccaceae</taxon>
        <taxon>Egicoccus</taxon>
    </lineage>
</organism>
<dbReference type="Proteomes" id="UP000650511">
    <property type="component" value="Unassembled WGS sequence"/>
</dbReference>
<feature type="domain" description="GCVT N-terminal" evidence="1">
    <location>
        <begin position="30"/>
        <end position="256"/>
    </location>
</feature>
<comment type="caution">
    <text evidence="2">The sequence shown here is derived from an EMBL/GenBank/DDBJ whole genome shotgun (WGS) entry which is preliminary data.</text>
</comment>
<dbReference type="Gene3D" id="3.30.1360.120">
    <property type="entry name" value="Probable tRNA modification gtpase trme, domain 1"/>
    <property type="match status" value="1"/>
</dbReference>
<protein>
    <submittedName>
        <fullName evidence="2">Glycine cleavage system protein T</fullName>
    </submittedName>
</protein>